<accession>A0A4R6Y8F7</accession>
<comment type="caution">
    <text evidence="2">The sequence shown here is derived from an EMBL/GenBank/DDBJ whole genome shotgun (WGS) entry which is preliminary data.</text>
</comment>
<proteinExistence type="predicted"/>
<protein>
    <recommendedName>
        <fullName evidence="4">Zinc-ribbon domain-containing protein</fullName>
    </recommendedName>
</protein>
<name>A0A4R6Y8F7_9BURK</name>
<dbReference type="Proteomes" id="UP000294480">
    <property type="component" value="Unassembled WGS sequence"/>
</dbReference>
<dbReference type="EMBL" id="SNZE01000008">
    <property type="protein sequence ID" value="TDR31651.1"/>
    <property type="molecule type" value="Genomic_DNA"/>
</dbReference>
<evidence type="ECO:0000313" key="2">
    <source>
        <dbReference type="EMBL" id="TDR31651.1"/>
    </source>
</evidence>
<sequence length="495" mass="57867">MHPLDKFTPEVAALLEELRSSNGLYLKGEALQQFRQYVGEWLHRYASVRNARCLTVGSIQNVRQKHQFICQNHHEFELNVPSLSAGIWCHACFVENRKDSLDVINAFVAKRGGRCLATRYITSETKYTFECSKGHQWTATWNAIKRGGWCRTCFADNLRGNLEEIHQFVAQFGWRCHSTQYINASTHYDFECQHGHRWSAKWGNIKQLKGCPECHRLTQINSFETILERIHAKGGVCLSPASEYRNSHSKLKVRCARGHEFLRGVQGLSAGKWCQQCAIEDMRKYTITDLQQYAAKQRGQCLSQTFISTNHEYDWKCEFGHVFKRNWAYVQEQWCSECFHQNQRIKSWERVNDIVNDKNGTCVDSIESFKDSRSELWVRCSNGHHFSTTSTNLEVGMWCPKCYHASLRKNSIVNLHHFAQKKGGKCHSQRYTNGDHKYEWECIEGHRWSAGWFNVQKLKEWCPTCRAVAMKAQKKETLRRQRAKKQPHKTKKGRW</sequence>
<gene>
    <name evidence="2" type="ORF">DFR44_10834</name>
</gene>
<evidence type="ECO:0000313" key="3">
    <source>
        <dbReference type="Proteomes" id="UP000294480"/>
    </source>
</evidence>
<dbReference type="OrthoDB" id="583824at2"/>
<reference evidence="2 3" key="1">
    <citation type="submission" date="2019-03" db="EMBL/GenBank/DDBJ databases">
        <title>Genomic Encyclopedia of Type Strains, Phase IV (KMG-IV): sequencing the most valuable type-strain genomes for metagenomic binning, comparative biology and taxonomic classification.</title>
        <authorList>
            <person name="Goeker M."/>
        </authorList>
    </citation>
    <scope>NUCLEOTIDE SEQUENCE [LARGE SCALE GENOMIC DNA]</scope>
    <source>
        <strain evidence="2 3">DSM 102852</strain>
    </source>
</reference>
<dbReference type="AlphaFoldDB" id="A0A4R6Y8F7"/>
<dbReference type="RefSeq" id="WP_133619695.1">
    <property type="nucleotide sequence ID" value="NZ_SNZE01000008.1"/>
</dbReference>
<evidence type="ECO:0000256" key="1">
    <source>
        <dbReference type="SAM" id="MobiDB-lite"/>
    </source>
</evidence>
<feature type="region of interest" description="Disordered" evidence="1">
    <location>
        <begin position="473"/>
        <end position="495"/>
    </location>
</feature>
<evidence type="ECO:0008006" key="4">
    <source>
        <dbReference type="Google" id="ProtNLM"/>
    </source>
</evidence>
<organism evidence="2 3">
    <name type="scientific">Hydromonas duriensis</name>
    <dbReference type="NCBI Taxonomy" id="1527608"/>
    <lineage>
        <taxon>Bacteria</taxon>
        <taxon>Pseudomonadati</taxon>
        <taxon>Pseudomonadota</taxon>
        <taxon>Betaproteobacteria</taxon>
        <taxon>Burkholderiales</taxon>
        <taxon>Burkholderiaceae</taxon>
        <taxon>Hydromonas</taxon>
    </lineage>
</organism>
<keyword evidence="3" id="KW-1185">Reference proteome</keyword>
<feature type="compositionally biased region" description="Basic residues" evidence="1">
    <location>
        <begin position="480"/>
        <end position="495"/>
    </location>
</feature>